<dbReference type="GO" id="GO:0009279">
    <property type="term" value="C:cell outer membrane"/>
    <property type="evidence" value="ECO:0007669"/>
    <property type="project" value="UniProtKB-SubCell"/>
</dbReference>
<keyword evidence="16" id="KW-1185">Reference proteome</keyword>
<comment type="caution">
    <text evidence="15">The sequence shown here is derived from an EMBL/GenBank/DDBJ whole genome shotgun (WGS) entry which is preliminary data.</text>
</comment>
<evidence type="ECO:0000256" key="1">
    <source>
        <dbReference type="ARBA" id="ARBA00004459"/>
    </source>
</evidence>
<evidence type="ECO:0000256" key="9">
    <source>
        <dbReference type="ARBA" id="ARBA00023139"/>
    </source>
</evidence>
<dbReference type="HAMAP" id="MF_00233">
    <property type="entry name" value="LolB"/>
    <property type="match status" value="1"/>
</dbReference>
<keyword evidence="7 13" id="KW-0653">Protein transport</keyword>
<keyword evidence="6 13" id="KW-0732">Signal</keyword>
<evidence type="ECO:0000256" key="11">
    <source>
        <dbReference type="ARBA" id="ARBA00023237"/>
    </source>
</evidence>
<dbReference type="Pfam" id="PF03550">
    <property type="entry name" value="LolB"/>
    <property type="match status" value="1"/>
</dbReference>
<feature type="signal peptide" evidence="14">
    <location>
        <begin position="1"/>
        <end position="17"/>
    </location>
</feature>
<dbReference type="InterPro" id="IPR004565">
    <property type="entry name" value="OM_lipoprot_LolB"/>
</dbReference>
<dbReference type="GO" id="GO:0044874">
    <property type="term" value="P:lipoprotein localization to outer membrane"/>
    <property type="evidence" value="ECO:0007669"/>
    <property type="project" value="UniProtKB-UniRule"/>
</dbReference>
<feature type="chain" id="PRO_5016571337" description="Outer-membrane lipoprotein LolB" evidence="14">
    <location>
        <begin position="18"/>
        <end position="214"/>
    </location>
</feature>
<proteinExistence type="inferred from homology"/>
<dbReference type="Proteomes" id="UP000253782">
    <property type="component" value="Unassembled WGS sequence"/>
</dbReference>
<dbReference type="NCBIfam" id="TIGR00548">
    <property type="entry name" value="lolB"/>
    <property type="match status" value="1"/>
</dbReference>
<keyword evidence="5 13" id="KW-0813">Transport</keyword>
<evidence type="ECO:0000313" key="16">
    <source>
        <dbReference type="Proteomes" id="UP000253782"/>
    </source>
</evidence>
<keyword evidence="10 13" id="KW-0143">Chaperone</keyword>
<comment type="function">
    <text evidence="13">Plays a critical role in the incorporation of lipoproteins in the outer membrane after they are released by the LolA protein.</text>
</comment>
<evidence type="ECO:0000313" key="15">
    <source>
        <dbReference type="EMBL" id="RDD81572.1"/>
    </source>
</evidence>
<dbReference type="EMBL" id="QQAH01000009">
    <property type="protein sequence ID" value="RDD81572.1"/>
    <property type="molecule type" value="Genomic_DNA"/>
</dbReference>
<evidence type="ECO:0000256" key="10">
    <source>
        <dbReference type="ARBA" id="ARBA00023186"/>
    </source>
</evidence>
<dbReference type="Gene3D" id="2.50.20.10">
    <property type="entry name" value="Lipoprotein localisation LolA/LolB/LppX"/>
    <property type="match status" value="1"/>
</dbReference>
<evidence type="ECO:0000256" key="2">
    <source>
        <dbReference type="ARBA" id="ARBA00009696"/>
    </source>
</evidence>
<evidence type="ECO:0000256" key="6">
    <source>
        <dbReference type="ARBA" id="ARBA00022729"/>
    </source>
</evidence>
<comment type="subunit">
    <text evidence="3 13">Monomer.</text>
</comment>
<dbReference type="OrthoDB" id="9797618at2"/>
<dbReference type="PROSITE" id="PS51257">
    <property type="entry name" value="PROKAR_LIPOPROTEIN"/>
    <property type="match status" value="1"/>
</dbReference>
<dbReference type="SUPFAM" id="SSF89392">
    <property type="entry name" value="Prokaryotic lipoproteins and lipoprotein localization factors"/>
    <property type="match status" value="1"/>
</dbReference>
<protein>
    <recommendedName>
        <fullName evidence="4 13">Outer-membrane lipoprotein LolB</fullName>
    </recommendedName>
</protein>
<keyword evidence="8 13" id="KW-0472">Membrane</keyword>
<evidence type="ECO:0000256" key="13">
    <source>
        <dbReference type="HAMAP-Rule" id="MF_00233"/>
    </source>
</evidence>
<evidence type="ECO:0000256" key="7">
    <source>
        <dbReference type="ARBA" id="ARBA00022927"/>
    </source>
</evidence>
<dbReference type="InterPro" id="IPR029046">
    <property type="entry name" value="LolA/LolB/LppX"/>
</dbReference>
<evidence type="ECO:0000256" key="4">
    <source>
        <dbReference type="ARBA" id="ARBA00016202"/>
    </source>
</evidence>
<dbReference type="AlphaFoldDB" id="A0A369ULC9"/>
<gene>
    <name evidence="13 15" type="primary">lolB</name>
    <name evidence="15" type="ORF">DVJ77_10370</name>
</gene>
<reference evidence="15 16" key="1">
    <citation type="submission" date="2018-07" db="EMBL/GenBank/DDBJ databases">
        <title>Dyella tabacisoli L4-6T, whole genome shotgun sequence.</title>
        <authorList>
            <person name="Zhou X.-K."/>
            <person name="Li W.-J."/>
            <person name="Duan Y.-Q."/>
        </authorList>
    </citation>
    <scope>NUCLEOTIDE SEQUENCE [LARGE SCALE GENOMIC DNA]</scope>
    <source>
        <strain evidence="15 16">L4-6</strain>
    </source>
</reference>
<dbReference type="CDD" id="cd16326">
    <property type="entry name" value="LolB"/>
    <property type="match status" value="1"/>
</dbReference>
<evidence type="ECO:0000256" key="8">
    <source>
        <dbReference type="ARBA" id="ARBA00023136"/>
    </source>
</evidence>
<comment type="similarity">
    <text evidence="2 13">Belongs to the LolB family.</text>
</comment>
<name>A0A369ULC9_9GAMM</name>
<keyword evidence="11 13" id="KW-0998">Cell outer membrane</keyword>
<dbReference type="RefSeq" id="WP_114845443.1">
    <property type="nucleotide sequence ID" value="NZ_JBHSPE010000005.1"/>
</dbReference>
<keyword evidence="12 13" id="KW-0449">Lipoprotein</keyword>
<keyword evidence="9 13" id="KW-0564">Palmitate</keyword>
<dbReference type="GO" id="GO:0015031">
    <property type="term" value="P:protein transport"/>
    <property type="evidence" value="ECO:0007669"/>
    <property type="project" value="UniProtKB-KW"/>
</dbReference>
<evidence type="ECO:0000256" key="12">
    <source>
        <dbReference type="ARBA" id="ARBA00023288"/>
    </source>
</evidence>
<organism evidence="15 16">
    <name type="scientific">Dyella tabacisoli</name>
    <dbReference type="NCBI Taxonomy" id="2282381"/>
    <lineage>
        <taxon>Bacteria</taxon>
        <taxon>Pseudomonadati</taxon>
        <taxon>Pseudomonadota</taxon>
        <taxon>Gammaproteobacteria</taxon>
        <taxon>Lysobacterales</taxon>
        <taxon>Rhodanobacteraceae</taxon>
        <taxon>Dyella</taxon>
    </lineage>
</organism>
<evidence type="ECO:0000256" key="14">
    <source>
        <dbReference type="SAM" id="SignalP"/>
    </source>
</evidence>
<evidence type="ECO:0000256" key="5">
    <source>
        <dbReference type="ARBA" id="ARBA00022448"/>
    </source>
</evidence>
<evidence type="ECO:0000256" key="3">
    <source>
        <dbReference type="ARBA" id="ARBA00011245"/>
    </source>
</evidence>
<comment type="subcellular location">
    <subcellularLocation>
        <location evidence="1 13">Cell outer membrane</location>
        <topology evidence="1 13">Lipid-anchor</topology>
    </subcellularLocation>
</comment>
<accession>A0A369ULC9</accession>
<sequence length="214" mass="23025">MKILLRVFAAASVLLLAACVPPTAVRIKGDAGLLNEQAAREQVLAHADHWTLQGRLGVSDGKNSGSGDLSWTQDGDRYAFTVRAPVTGKSFRLSGGPEGALLEGVDGGPLHGADAESLMHKALGWEVPLQELRAWVLGLRADAGPAELSFGADRLPSLLQQDGWNVDYREWDASRQPPLPKKVYAEKPPYRVRLSVESWEISKGGERGAGNGEH</sequence>